<protein>
    <submittedName>
        <fullName evidence="2">Membrane magnesium transporter</fullName>
    </submittedName>
</protein>
<organism evidence="1 2">
    <name type="scientific">Panagrolaimus sp. ES5</name>
    <dbReference type="NCBI Taxonomy" id="591445"/>
    <lineage>
        <taxon>Eukaryota</taxon>
        <taxon>Metazoa</taxon>
        <taxon>Ecdysozoa</taxon>
        <taxon>Nematoda</taxon>
        <taxon>Chromadorea</taxon>
        <taxon>Rhabditida</taxon>
        <taxon>Tylenchina</taxon>
        <taxon>Panagrolaimomorpha</taxon>
        <taxon>Panagrolaimoidea</taxon>
        <taxon>Panagrolaimidae</taxon>
        <taxon>Panagrolaimus</taxon>
    </lineage>
</organism>
<sequence length="108" mass="12263">MNSNQPVWKIVTIVSLASLLHCAYSAAQHNSFLRLTGQEFNQLPLDIVIQTVVSLLVCIFATTFLTGDFQTIRVDKEVTRKSWDTVGNCPSFYTFDHRSKCLSPEFFD</sequence>
<accession>A0AC34F8L8</accession>
<dbReference type="WBParaSite" id="ES5_v2.g13443.t1">
    <property type="protein sequence ID" value="ES5_v2.g13443.t1"/>
    <property type="gene ID" value="ES5_v2.g13443"/>
</dbReference>
<evidence type="ECO:0000313" key="1">
    <source>
        <dbReference type="Proteomes" id="UP000887579"/>
    </source>
</evidence>
<reference evidence="2" key="1">
    <citation type="submission" date="2022-11" db="UniProtKB">
        <authorList>
            <consortium name="WormBaseParasite"/>
        </authorList>
    </citation>
    <scope>IDENTIFICATION</scope>
</reference>
<proteinExistence type="predicted"/>
<name>A0AC34F8L8_9BILA</name>
<evidence type="ECO:0000313" key="2">
    <source>
        <dbReference type="WBParaSite" id="ES5_v2.g13443.t1"/>
    </source>
</evidence>
<dbReference type="Proteomes" id="UP000887579">
    <property type="component" value="Unplaced"/>
</dbReference>